<dbReference type="EMBL" id="CAFBNJ010000125">
    <property type="protein sequence ID" value="CAB4964350.1"/>
    <property type="molecule type" value="Genomic_DNA"/>
</dbReference>
<name>A0A6J6RA87_9ZZZZ</name>
<protein>
    <submittedName>
        <fullName evidence="1">Unannotated protein</fullName>
    </submittedName>
</protein>
<dbReference type="EMBL" id="CAEZXY010000099">
    <property type="protein sequence ID" value="CAB4719966.1"/>
    <property type="molecule type" value="Genomic_DNA"/>
</dbReference>
<accession>A0A6J6RA87</accession>
<reference evidence="1" key="1">
    <citation type="submission" date="2020-05" db="EMBL/GenBank/DDBJ databases">
        <authorList>
            <person name="Chiriac C."/>
            <person name="Salcher M."/>
            <person name="Ghai R."/>
            <person name="Kavagutti S V."/>
        </authorList>
    </citation>
    <scope>NUCLEOTIDE SEQUENCE</scope>
</reference>
<evidence type="ECO:0000313" key="2">
    <source>
        <dbReference type="EMBL" id="CAB4964350.1"/>
    </source>
</evidence>
<evidence type="ECO:0000313" key="1">
    <source>
        <dbReference type="EMBL" id="CAB4719966.1"/>
    </source>
</evidence>
<gene>
    <name evidence="1" type="ORF">UFOPK2624_01634</name>
    <name evidence="2" type="ORF">UFOPK3785_01747</name>
</gene>
<proteinExistence type="predicted"/>
<organism evidence="1">
    <name type="scientific">freshwater metagenome</name>
    <dbReference type="NCBI Taxonomy" id="449393"/>
    <lineage>
        <taxon>unclassified sequences</taxon>
        <taxon>metagenomes</taxon>
        <taxon>ecological metagenomes</taxon>
    </lineage>
</organism>
<dbReference type="AlphaFoldDB" id="A0A6J6RA87"/>
<sequence length="269" mass="29644">MVLAVGEDGTHINGRVTGQNARRQCLPDTGVDGRDVFLRNFAAADLVEEFVTATGASVLKCDGDFGVLARTTRLLLVGVGRVFDGLRNRFAVGHLWLTDGRVDLELTEHAVDEHLEMQFAHSGDDGLRSVFVGTNLEGRIFFGEREESLGHLVLIGLGLGLNRDVDNGFGEDELFEYEWSRRITQRVAGLRVLESDTSNDVTSKRSIEILAIVCMHLEETTDALLRCGACIHHLSALFERAAVHAEVDELANVGVGHDLERKRGERRIV</sequence>